<evidence type="ECO:0000313" key="3">
    <source>
        <dbReference type="EMBL" id="WOL00065.1"/>
    </source>
</evidence>
<feature type="transmembrane region" description="Helical" evidence="2">
    <location>
        <begin position="221"/>
        <end position="238"/>
    </location>
</feature>
<accession>A0AAQ3K345</accession>
<name>A0AAQ3K345_9LILI</name>
<proteinExistence type="predicted"/>
<dbReference type="AlphaFoldDB" id="A0AAQ3K345"/>
<keyword evidence="2" id="KW-0472">Membrane</keyword>
<reference evidence="3 4" key="1">
    <citation type="submission" date="2023-10" db="EMBL/GenBank/DDBJ databases">
        <title>Chromosome-scale genome assembly provides insights into flower coloration mechanisms of Canna indica.</title>
        <authorList>
            <person name="Li C."/>
        </authorList>
    </citation>
    <scope>NUCLEOTIDE SEQUENCE [LARGE SCALE GENOMIC DNA]</scope>
    <source>
        <tissue evidence="3">Flower</tissue>
    </source>
</reference>
<keyword evidence="2" id="KW-1133">Transmembrane helix</keyword>
<dbReference type="PANTHER" id="PTHR34797">
    <property type="entry name" value="ATG8-INTERACTING PROTEIN 2"/>
    <property type="match status" value="1"/>
</dbReference>
<protein>
    <submittedName>
        <fullName evidence="3">ATG8-interacting protein 1-like isoform X1</fullName>
    </submittedName>
</protein>
<dbReference type="Proteomes" id="UP001327560">
    <property type="component" value="Chromosome 3"/>
</dbReference>
<feature type="region of interest" description="Disordered" evidence="1">
    <location>
        <begin position="167"/>
        <end position="194"/>
    </location>
</feature>
<dbReference type="InterPro" id="IPR040304">
    <property type="entry name" value="ATG8-IP-1/2"/>
</dbReference>
<dbReference type="EMBL" id="CP136892">
    <property type="protein sequence ID" value="WOL00065.1"/>
    <property type="molecule type" value="Genomic_DNA"/>
</dbReference>
<gene>
    <name evidence="3" type="ORF">Cni_G08778</name>
</gene>
<evidence type="ECO:0000313" key="4">
    <source>
        <dbReference type="Proteomes" id="UP001327560"/>
    </source>
</evidence>
<evidence type="ECO:0000256" key="2">
    <source>
        <dbReference type="SAM" id="Phobius"/>
    </source>
</evidence>
<dbReference type="PANTHER" id="PTHR34797:SF1">
    <property type="entry name" value="ATG8-INTERACTING PROTEIN 2"/>
    <property type="match status" value="1"/>
</dbReference>
<keyword evidence="2" id="KW-0812">Transmembrane</keyword>
<evidence type="ECO:0000256" key="1">
    <source>
        <dbReference type="SAM" id="MobiDB-lite"/>
    </source>
</evidence>
<organism evidence="3 4">
    <name type="scientific">Canna indica</name>
    <name type="common">Indian-shot</name>
    <dbReference type="NCBI Taxonomy" id="4628"/>
    <lineage>
        <taxon>Eukaryota</taxon>
        <taxon>Viridiplantae</taxon>
        <taxon>Streptophyta</taxon>
        <taxon>Embryophyta</taxon>
        <taxon>Tracheophyta</taxon>
        <taxon>Spermatophyta</taxon>
        <taxon>Magnoliopsida</taxon>
        <taxon>Liliopsida</taxon>
        <taxon>Zingiberales</taxon>
        <taxon>Cannaceae</taxon>
        <taxon>Canna</taxon>
    </lineage>
</organism>
<sequence length="287" mass="31967">MADNEKGEEGTSSRGVDWEVVSLTASTYAAAPGPQTIDTSDKSDQMENITEHVSSDSLFMSGHFVFPPSEHENLPIETDMGEIHGEVEGDDGAGVVDDDNGIVNSGKEKLQTESKDDQRGVEFFDGGSRLSTQDVGFEEKASQMLTLVEHGIFADPDPVVIHSETHQDTYESEEPLDVNTTSPKDHSKIYGDGPDGSGLPCQAWWKRHAVSLYRQAKEANTFWSVAVTAAVLGIIVFWQRWQREKWQLHQSRWRFSISDERMSRMLKPLGRFKDVLVGGQQPSKPIR</sequence>
<keyword evidence="4" id="KW-1185">Reference proteome</keyword>